<geneLocation type="plasmid" evidence="1 2">
    <name>p1</name>
</geneLocation>
<protein>
    <submittedName>
        <fullName evidence="1">Uncharacterized protein</fullName>
    </submittedName>
</protein>
<gene>
    <name evidence="1" type="ORF">KKI46_16665</name>
</gene>
<evidence type="ECO:0000313" key="2">
    <source>
        <dbReference type="Proteomes" id="UP000679498"/>
    </source>
</evidence>
<accession>A0ABX8GF78</accession>
<keyword evidence="2" id="KW-1185">Reference proteome</keyword>
<keyword evidence="1" id="KW-0614">Plasmid</keyword>
<dbReference type="RefSeq" id="WP_214813972.1">
    <property type="nucleotide sequence ID" value="NZ_CP075898.1"/>
</dbReference>
<reference evidence="1 2" key="1">
    <citation type="submission" date="2021-05" db="EMBL/GenBank/DDBJ databases">
        <title>Biocontrol using Exiguobacterium acetylicum SI17 against litchi downy blight caused by Peronophythora litchii.</title>
        <authorList>
            <person name="Zheng L."/>
        </authorList>
    </citation>
    <scope>NUCLEOTIDE SEQUENCE [LARGE SCALE GENOMIC DNA]</scope>
    <source>
        <strain evidence="1 2">SI17</strain>
        <plasmid evidence="1 2">p1</plasmid>
    </source>
</reference>
<organism evidence="1 2">
    <name type="scientific">Exiguobacterium acetylicum</name>
    <name type="common">Brevibacterium acetylicum</name>
    <dbReference type="NCBI Taxonomy" id="41170"/>
    <lineage>
        <taxon>Bacteria</taxon>
        <taxon>Bacillati</taxon>
        <taxon>Bacillota</taxon>
        <taxon>Bacilli</taxon>
        <taxon>Bacillales</taxon>
        <taxon>Bacillales Family XII. Incertae Sedis</taxon>
        <taxon>Exiguobacterium</taxon>
    </lineage>
</organism>
<name>A0ABX8GF78_EXIAC</name>
<sequence length="86" mass="10162">MRSQFDVATHKATFINYLEVVITADGKIHYSVPSHQQFLLNRLMKERNLTHKELDDLCPEKCHFDYNRWLAQEYEAGARLQQRVPG</sequence>
<evidence type="ECO:0000313" key="1">
    <source>
        <dbReference type="EMBL" id="QWB31878.1"/>
    </source>
</evidence>
<dbReference type="GeneID" id="88813335"/>
<proteinExistence type="predicted"/>
<dbReference type="Proteomes" id="UP000679498">
    <property type="component" value="Plasmid p1"/>
</dbReference>
<dbReference type="EMBL" id="CP075898">
    <property type="protein sequence ID" value="QWB31878.1"/>
    <property type="molecule type" value="Genomic_DNA"/>
</dbReference>